<organism evidence="2 3">
    <name type="scientific">Solanum commersonii</name>
    <name type="common">Commerson's wild potato</name>
    <name type="synonym">Commerson's nightshade</name>
    <dbReference type="NCBI Taxonomy" id="4109"/>
    <lineage>
        <taxon>Eukaryota</taxon>
        <taxon>Viridiplantae</taxon>
        <taxon>Streptophyta</taxon>
        <taxon>Embryophyta</taxon>
        <taxon>Tracheophyta</taxon>
        <taxon>Spermatophyta</taxon>
        <taxon>Magnoliopsida</taxon>
        <taxon>eudicotyledons</taxon>
        <taxon>Gunneridae</taxon>
        <taxon>Pentapetalae</taxon>
        <taxon>asterids</taxon>
        <taxon>lamiids</taxon>
        <taxon>Solanales</taxon>
        <taxon>Solanaceae</taxon>
        <taxon>Solanoideae</taxon>
        <taxon>Solaneae</taxon>
        <taxon>Solanum</taxon>
    </lineage>
</organism>
<reference evidence="2 3" key="1">
    <citation type="submission" date="2020-09" db="EMBL/GenBank/DDBJ databases">
        <title>De no assembly of potato wild relative species, Solanum commersonii.</title>
        <authorList>
            <person name="Cho K."/>
        </authorList>
    </citation>
    <scope>NUCLEOTIDE SEQUENCE [LARGE SCALE GENOMIC DNA]</scope>
    <source>
        <strain evidence="2">LZ3.2</strain>
        <tissue evidence="2">Leaf</tissue>
    </source>
</reference>
<feature type="coiled-coil region" evidence="1">
    <location>
        <begin position="183"/>
        <end position="210"/>
    </location>
</feature>
<evidence type="ECO:0000313" key="3">
    <source>
        <dbReference type="Proteomes" id="UP000824120"/>
    </source>
</evidence>
<dbReference type="EMBL" id="JACXVP010000002">
    <property type="protein sequence ID" value="KAG5619536.1"/>
    <property type="molecule type" value="Genomic_DNA"/>
</dbReference>
<proteinExistence type="predicted"/>
<keyword evidence="1" id="KW-0175">Coiled coil</keyword>
<name>A0A9J6A581_SOLCO</name>
<keyword evidence="3" id="KW-1185">Reference proteome</keyword>
<protein>
    <submittedName>
        <fullName evidence="2">Uncharacterized protein</fullName>
    </submittedName>
</protein>
<dbReference type="AlphaFoldDB" id="A0A9J6A581"/>
<gene>
    <name evidence="2" type="ORF">H5410_004754</name>
</gene>
<evidence type="ECO:0000256" key="1">
    <source>
        <dbReference type="SAM" id="Coils"/>
    </source>
</evidence>
<dbReference type="Proteomes" id="UP000824120">
    <property type="component" value="Chromosome 2"/>
</dbReference>
<sequence length="307" mass="35408">MSTNFDQSLELDEETYDKVYGLLYTSGSKDDYYSEYGSNIELLDASDNDKNCVNPCTTCKDSSFDDLKNEVENLKREIKSLKQNQLICDHRITKIEINNSEDRFSKNKGILENHIEKGPNNLYPKRDMFMGIMQIITTHKWYAKCTILIDNSFSITNIAMIDSSADVSCIQEGFTFSAFQKFIKEDNSSFDDVKNEVENLKREIKSLKQNQLICDHRITQIEINNFEDMFSKNKGISENYVEKEPINLDPKKNMFLGMMQIISGIDVSCIQEGLMRTKYFQKTTHMVKSASGHALDIKYKLPNTKIS</sequence>
<accession>A0A9J6A581</accession>
<evidence type="ECO:0000313" key="2">
    <source>
        <dbReference type="EMBL" id="KAG5619536.1"/>
    </source>
</evidence>
<comment type="caution">
    <text evidence="2">The sequence shown here is derived from an EMBL/GenBank/DDBJ whole genome shotgun (WGS) entry which is preliminary data.</text>
</comment>